<evidence type="ECO:0000313" key="3">
    <source>
        <dbReference type="Proteomes" id="UP001218412"/>
    </source>
</evidence>
<keyword evidence="2" id="KW-0067">ATP-binding</keyword>
<name>A0ABY7T008_9RHOB</name>
<proteinExistence type="predicted"/>
<gene>
    <name evidence="2" type="ORF">JHW45_06555</name>
</gene>
<feature type="region of interest" description="Disordered" evidence="1">
    <location>
        <begin position="413"/>
        <end position="434"/>
    </location>
</feature>
<evidence type="ECO:0000256" key="1">
    <source>
        <dbReference type="SAM" id="MobiDB-lite"/>
    </source>
</evidence>
<dbReference type="EMBL" id="CP067134">
    <property type="protein sequence ID" value="WCR12008.1"/>
    <property type="molecule type" value="Genomic_DNA"/>
</dbReference>
<accession>A0ABY7T008</accession>
<dbReference type="Proteomes" id="UP001218412">
    <property type="component" value="Chromosome"/>
</dbReference>
<keyword evidence="3" id="KW-1185">Reference proteome</keyword>
<sequence length="434" mass="47340">MQHPHAGKHSDRKLQGGVRPGSSLPDDPWTPTDDNTEHHHVHDFPPETPAPVELDGGDPRHDQRSGPVRQAEPRGADRARHCGRHRVRACRPGVAAVRALPAHECAWRRIEDGTPPGRLWRGHRHFGCCAGSGGRQVSASFGGGPLRIITADERLREARGIKGVLTGTSGIGKTTQLLTLDPQRTLFLNLEAGELAVQGWPGDEIRIRDWEVARDLAAWIGGANPAMRDDQSYGPGHFARVCAAFGPASQLDKYDTVFVDSISVASRICLQWCKGQSQAQSDRTGKPDLRATYGLLGQEMIGWLTHLQHTPAKNIWLVGLLDRKLDDFGKPFFSMQIEGSKTGLELPGIVDEVVTLTELRPEKGDPFRAFICTTINDFGLPAKDRSGRLSMIEPAHLGRLMAKIRGPRPEGAARLNFDLPADATAPNPPTTKGA</sequence>
<feature type="compositionally biased region" description="Basic and acidic residues" evidence="1">
    <location>
        <begin position="71"/>
        <end position="80"/>
    </location>
</feature>
<evidence type="ECO:0000313" key="2">
    <source>
        <dbReference type="EMBL" id="WCR12008.1"/>
    </source>
</evidence>
<dbReference type="GO" id="GO:0005524">
    <property type="term" value="F:ATP binding"/>
    <property type="evidence" value="ECO:0007669"/>
    <property type="project" value="UniProtKB-KW"/>
</dbReference>
<feature type="compositionally biased region" description="Basic and acidic residues" evidence="1">
    <location>
        <begin position="35"/>
        <end position="45"/>
    </location>
</feature>
<feature type="region of interest" description="Disordered" evidence="1">
    <location>
        <begin position="1"/>
        <end position="83"/>
    </location>
</feature>
<dbReference type="Pfam" id="PF13479">
    <property type="entry name" value="AAA_24"/>
    <property type="match status" value="1"/>
</dbReference>
<organism evidence="2 3">
    <name type="scientific">Paracoccus stylophorae</name>
    <dbReference type="NCBI Taxonomy" id="659350"/>
    <lineage>
        <taxon>Bacteria</taxon>
        <taxon>Pseudomonadati</taxon>
        <taxon>Pseudomonadota</taxon>
        <taxon>Alphaproteobacteria</taxon>
        <taxon>Rhodobacterales</taxon>
        <taxon>Paracoccaceae</taxon>
        <taxon>Paracoccus</taxon>
    </lineage>
</organism>
<protein>
    <submittedName>
        <fullName evidence="2">ATP-binding protein</fullName>
    </submittedName>
</protein>
<keyword evidence="2" id="KW-0547">Nucleotide-binding</keyword>
<reference evidence="2 3" key="1">
    <citation type="submission" date="2021-01" db="EMBL/GenBank/DDBJ databases">
        <title>Biogeographic distribution of Paracoccus.</title>
        <authorList>
            <person name="Hollensteiner J."/>
            <person name="Leineberger J."/>
            <person name="Brinkhoff T."/>
            <person name="Daniel R."/>
        </authorList>
    </citation>
    <scope>NUCLEOTIDE SEQUENCE [LARGE SCALE GENOMIC DNA]</scope>
    <source>
        <strain evidence="2 3">LMG25392</strain>
    </source>
</reference>